<dbReference type="PANTHER" id="PTHR30154:SF46">
    <property type="entry name" value="TRANSCRIPTIONAL REGULATORY PROTEIN"/>
    <property type="match status" value="1"/>
</dbReference>
<dbReference type="Pfam" id="PF13412">
    <property type="entry name" value="HTH_24"/>
    <property type="match status" value="1"/>
</dbReference>
<dbReference type="Gene3D" id="3.30.70.920">
    <property type="match status" value="1"/>
</dbReference>
<dbReference type="PANTHER" id="PTHR30154">
    <property type="entry name" value="LEUCINE-RESPONSIVE REGULATORY PROTEIN"/>
    <property type="match status" value="1"/>
</dbReference>
<dbReference type="InterPro" id="IPR019885">
    <property type="entry name" value="Tscrpt_reg_HTH_AsnC-type_CS"/>
</dbReference>
<keyword evidence="6" id="KW-1185">Reference proteome</keyword>
<comment type="caution">
    <text evidence="5">The sequence shown here is derived from an EMBL/GenBank/DDBJ whole genome shotgun (WGS) entry which is preliminary data.</text>
</comment>
<dbReference type="PRINTS" id="PR00033">
    <property type="entry name" value="HTHASNC"/>
</dbReference>
<dbReference type="SUPFAM" id="SSF54909">
    <property type="entry name" value="Dimeric alpha+beta barrel"/>
    <property type="match status" value="1"/>
</dbReference>
<dbReference type="Pfam" id="PF01037">
    <property type="entry name" value="AsnC_trans_reg"/>
    <property type="match status" value="1"/>
</dbReference>
<dbReference type="GO" id="GO:0006355">
    <property type="term" value="P:regulation of DNA-templated transcription"/>
    <property type="evidence" value="ECO:0007669"/>
    <property type="project" value="UniProtKB-ARBA"/>
</dbReference>
<dbReference type="Proteomes" id="UP000475582">
    <property type="component" value="Unassembled WGS sequence"/>
</dbReference>
<dbReference type="SMART" id="SM00344">
    <property type="entry name" value="HTH_ASNC"/>
    <property type="match status" value="1"/>
</dbReference>
<reference evidence="5 6" key="1">
    <citation type="submission" date="2019-11" db="EMBL/GenBank/DDBJ databases">
        <title>Type strains purchased from KCTC, JCM and DSMZ.</title>
        <authorList>
            <person name="Lu H."/>
        </authorList>
    </citation>
    <scope>NUCLEOTIDE SEQUENCE [LARGE SCALE GENOMIC DNA]</scope>
    <source>
        <strain evidence="5 6">KCTC 22382</strain>
    </source>
</reference>
<organism evidence="5 6">
    <name type="scientific">Duganella radicis</name>
    <dbReference type="NCBI Taxonomy" id="551988"/>
    <lineage>
        <taxon>Bacteria</taxon>
        <taxon>Pseudomonadati</taxon>
        <taxon>Pseudomonadota</taxon>
        <taxon>Betaproteobacteria</taxon>
        <taxon>Burkholderiales</taxon>
        <taxon>Oxalobacteraceae</taxon>
        <taxon>Telluria group</taxon>
        <taxon>Duganella</taxon>
    </lineage>
</organism>
<protein>
    <submittedName>
        <fullName evidence="5">Winged helix-turn-helix transcriptional regulator</fullName>
    </submittedName>
</protein>
<dbReference type="CDD" id="cd00090">
    <property type="entry name" value="HTH_ARSR"/>
    <property type="match status" value="1"/>
</dbReference>
<evidence type="ECO:0000256" key="3">
    <source>
        <dbReference type="ARBA" id="ARBA00023163"/>
    </source>
</evidence>
<evidence type="ECO:0000259" key="4">
    <source>
        <dbReference type="PROSITE" id="PS50956"/>
    </source>
</evidence>
<sequence>MTKIALDKTDRKILSILQSDGRLSNQDVAELVALSPSPCLRRIKRLEEAGVIRQYVALLDPDKIGLGLLAYVNVRLEKHNEASAHSTARVLGAANTQPSPRADFAESVAQWPEVVACYAMTGEMDYLLRVHVEDMEHFSRFMMATLLRHPAVLDVKSSFALQRVKDTTALPLV</sequence>
<feature type="domain" description="HTH asnC-type" evidence="4">
    <location>
        <begin position="6"/>
        <end position="67"/>
    </location>
</feature>
<dbReference type="PROSITE" id="PS50956">
    <property type="entry name" value="HTH_ASNC_2"/>
    <property type="match status" value="1"/>
</dbReference>
<keyword evidence="2" id="KW-0238">DNA-binding</keyword>
<dbReference type="RefSeq" id="WP_155466326.1">
    <property type="nucleotide sequence ID" value="NZ_WNKY01000033.1"/>
</dbReference>
<proteinExistence type="predicted"/>
<dbReference type="FunFam" id="1.10.10.10:FF:000186">
    <property type="entry name" value="AsnC family transcriptional regulator"/>
    <property type="match status" value="1"/>
</dbReference>
<dbReference type="GO" id="GO:0043200">
    <property type="term" value="P:response to amino acid"/>
    <property type="evidence" value="ECO:0007669"/>
    <property type="project" value="TreeGrafter"/>
</dbReference>
<accession>A0A6L6PMS1</accession>
<evidence type="ECO:0000256" key="2">
    <source>
        <dbReference type="ARBA" id="ARBA00023125"/>
    </source>
</evidence>
<dbReference type="GO" id="GO:0043565">
    <property type="term" value="F:sequence-specific DNA binding"/>
    <property type="evidence" value="ECO:0007669"/>
    <property type="project" value="InterPro"/>
</dbReference>
<dbReference type="EMBL" id="WNKY01000033">
    <property type="protein sequence ID" value="MTV40406.1"/>
    <property type="molecule type" value="Genomic_DNA"/>
</dbReference>
<dbReference type="InterPro" id="IPR036390">
    <property type="entry name" value="WH_DNA-bd_sf"/>
</dbReference>
<evidence type="ECO:0000256" key="1">
    <source>
        <dbReference type="ARBA" id="ARBA00023015"/>
    </source>
</evidence>
<keyword evidence="3" id="KW-0804">Transcription</keyword>
<dbReference type="GO" id="GO:0005829">
    <property type="term" value="C:cytosol"/>
    <property type="evidence" value="ECO:0007669"/>
    <property type="project" value="TreeGrafter"/>
</dbReference>
<evidence type="ECO:0000313" key="5">
    <source>
        <dbReference type="EMBL" id="MTV40406.1"/>
    </source>
</evidence>
<dbReference type="InterPro" id="IPR011991">
    <property type="entry name" value="ArsR-like_HTH"/>
</dbReference>
<name>A0A6L6PMS1_9BURK</name>
<gene>
    <name evidence="5" type="ORF">GM676_22835</name>
</gene>
<dbReference type="InterPro" id="IPR011008">
    <property type="entry name" value="Dimeric_a/b-barrel"/>
</dbReference>
<dbReference type="InterPro" id="IPR000485">
    <property type="entry name" value="AsnC-type_HTH_dom"/>
</dbReference>
<dbReference type="InterPro" id="IPR019888">
    <property type="entry name" value="Tscrpt_reg_AsnC-like"/>
</dbReference>
<keyword evidence="1" id="KW-0805">Transcription regulation</keyword>
<dbReference type="OrthoDB" id="8526125at2"/>
<dbReference type="SUPFAM" id="SSF46785">
    <property type="entry name" value="Winged helix' DNA-binding domain"/>
    <property type="match status" value="1"/>
</dbReference>
<dbReference type="InterPro" id="IPR036388">
    <property type="entry name" value="WH-like_DNA-bd_sf"/>
</dbReference>
<dbReference type="Gene3D" id="1.10.10.10">
    <property type="entry name" value="Winged helix-like DNA-binding domain superfamily/Winged helix DNA-binding domain"/>
    <property type="match status" value="1"/>
</dbReference>
<dbReference type="InterPro" id="IPR019887">
    <property type="entry name" value="Tscrpt_reg_AsnC/Lrp_C"/>
</dbReference>
<dbReference type="PROSITE" id="PS00519">
    <property type="entry name" value="HTH_ASNC_1"/>
    <property type="match status" value="1"/>
</dbReference>
<dbReference type="AlphaFoldDB" id="A0A6L6PMS1"/>
<evidence type="ECO:0000313" key="6">
    <source>
        <dbReference type="Proteomes" id="UP000475582"/>
    </source>
</evidence>